<gene>
    <name evidence="1" type="ORF">BT62DRAFT_220141</name>
</gene>
<dbReference type="SUPFAM" id="SSF48371">
    <property type="entry name" value="ARM repeat"/>
    <property type="match status" value="1"/>
</dbReference>
<dbReference type="Proteomes" id="UP000812287">
    <property type="component" value="Unassembled WGS sequence"/>
</dbReference>
<dbReference type="GeneID" id="66102403"/>
<dbReference type="InterPro" id="IPR016024">
    <property type="entry name" value="ARM-type_fold"/>
</dbReference>
<organism evidence="1 2">
    <name type="scientific">Guyanagaster necrorhizus</name>
    <dbReference type="NCBI Taxonomy" id="856835"/>
    <lineage>
        <taxon>Eukaryota</taxon>
        <taxon>Fungi</taxon>
        <taxon>Dikarya</taxon>
        <taxon>Basidiomycota</taxon>
        <taxon>Agaricomycotina</taxon>
        <taxon>Agaricomycetes</taxon>
        <taxon>Agaricomycetidae</taxon>
        <taxon>Agaricales</taxon>
        <taxon>Marasmiineae</taxon>
        <taxon>Physalacriaceae</taxon>
        <taxon>Guyanagaster</taxon>
    </lineage>
</organism>
<sequence length="413" mass="45723">MPIRSISREVVDTILEALDSNIDRESIRALSRVSRSFRPHCLRILFSILSFHPPSSPHSPNACRAFHNLVESTPHIPPLVRTLNICEGLWDHLWIPTEPTFPGVMRALVNVTDISMVFVIFSSLPDTSRSAITSKKFTRIHLDSVRFGSDDEFRALLRYSSDSLEVLDLGNITFESSTRSSDGSTRDQPAEECRLSMLMLDVQSEGDAEVLNILFGSRPPIRMDMVERLWLNEVCVSSDAVVEGLDKLWNCLVISDGGMLGSISVGDCHGLEEALRSVPLNGVSEISFLVTTTGSARFSPSLQWWSNNFSRAAVASEGWEPVEISITLQLETGSSVPLASLFDNESIDAWAHIDSSLCGVGVTGTPAVEVRIALDADHENMSDFLFMQSWVRRQLPMLHHGRSLQVREASGNL</sequence>
<protein>
    <submittedName>
        <fullName evidence="1">Uncharacterized protein</fullName>
    </submittedName>
</protein>
<comment type="caution">
    <text evidence="1">The sequence shown here is derived from an EMBL/GenBank/DDBJ whole genome shotgun (WGS) entry which is preliminary data.</text>
</comment>
<evidence type="ECO:0000313" key="2">
    <source>
        <dbReference type="Proteomes" id="UP000812287"/>
    </source>
</evidence>
<accession>A0A9P7VQ81</accession>
<dbReference type="OrthoDB" id="2879977at2759"/>
<evidence type="ECO:0000313" key="1">
    <source>
        <dbReference type="EMBL" id="KAG7444685.1"/>
    </source>
</evidence>
<proteinExistence type="predicted"/>
<name>A0A9P7VQ81_9AGAR</name>
<dbReference type="RefSeq" id="XP_043038185.1">
    <property type="nucleotide sequence ID" value="XM_043180107.1"/>
</dbReference>
<keyword evidence="2" id="KW-1185">Reference proteome</keyword>
<dbReference type="AlphaFoldDB" id="A0A9P7VQ81"/>
<dbReference type="EMBL" id="MU250539">
    <property type="protein sequence ID" value="KAG7444685.1"/>
    <property type="molecule type" value="Genomic_DNA"/>
</dbReference>
<reference evidence="1" key="1">
    <citation type="submission" date="2020-11" db="EMBL/GenBank/DDBJ databases">
        <title>Adaptations for nitrogen fixation in a non-lichenized fungal sporocarp promotes dispersal by wood-feeding termites.</title>
        <authorList>
            <consortium name="DOE Joint Genome Institute"/>
            <person name="Koch R.A."/>
            <person name="Yoon G."/>
            <person name="Arayal U."/>
            <person name="Lail K."/>
            <person name="Amirebrahimi M."/>
            <person name="Labutti K."/>
            <person name="Lipzen A."/>
            <person name="Riley R."/>
            <person name="Barry K."/>
            <person name="Henrissat B."/>
            <person name="Grigoriev I.V."/>
            <person name="Herr J.R."/>
            <person name="Aime M.C."/>
        </authorList>
    </citation>
    <scope>NUCLEOTIDE SEQUENCE</scope>
    <source>
        <strain evidence="1">MCA 3950</strain>
    </source>
</reference>